<dbReference type="AlphaFoldDB" id="A0A014P8R4"/>
<name>A0A014P8R4_9HYPO</name>
<proteinExistence type="predicted"/>
<evidence type="ECO:0000313" key="2">
    <source>
        <dbReference type="Proteomes" id="UP000030151"/>
    </source>
</evidence>
<evidence type="ECO:0000313" key="1">
    <source>
        <dbReference type="EMBL" id="EXU99591.1"/>
    </source>
</evidence>
<dbReference type="PANTHER" id="PTHR34618">
    <property type="entry name" value="SURFACE PROTEIN MAS1, PUTATIVE-RELATED"/>
    <property type="match status" value="1"/>
</dbReference>
<dbReference type="InterPro" id="IPR021476">
    <property type="entry name" value="Egh16-like"/>
</dbReference>
<dbReference type="eggNOG" id="ENOG502SM0P">
    <property type="taxonomic scope" value="Eukaryota"/>
</dbReference>
<accession>A0A014P8R4</accession>
<dbReference type="OrthoDB" id="5310497at2759"/>
<dbReference type="PANTHER" id="PTHR34618:SF1">
    <property type="entry name" value="SECRETED PROTEIN"/>
    <property type="match status" value="1"/>
</dbReference>
<dbReference type="Proteomes" id="UP000030151">
    <property type="component" value="Unassembled WGS sequence"/>
</dbReference>
<sequence length="300" mass="31179">MRYSIVFTAVAATTVSGHGIIRSIAGANGVIMPGLGVADGTPRNCVVNSCGAQADTCIIRDNEIASGKYGPLGWTQGSGNVDPNAVVANFMGKGSAPPRNKGASDSVGVEDNLQGLLTPKERRDNEMNMMGNLFQGIANLPIIGTLGFGGARKTYPTETMNADMRGQGEKSGLPTADENGIVNVVYRQINQDGAGPTTAAVDCESGGKDPKKFKTARVVRDVPGSGISGLSVATNTDYAMQVQIPQDCACTGEVGGVKNVCILRIRNQALAGPFGGAVAFTQSKASHKRALEYGLQKRDE</sequence>
<dbReference type="EMBL" id="JELW01000018">
    <property type="protein sequence ID" value="EXU99591.1"/>
    <property type="molecule type" value="Genomic_DNA"/>
</dbReference>
<gene>
    <name evidence="1" type="ORF">X797_007402</name>
</gene>
<protein>
    <submittedName>
        <fullName evidence="1">DUF3129 domain protein</fullName>
    </submittedName>
</protein>
<comment type="caution">
    <text evidence="1">The sequence shown here is derived from an EMBL/GenBank/DDBJ whole genome shotgun (WGS) entry which is preliminary data.</text>
</comment>
<dbReference type="HOGENOM" id="CLU_047729_4_0_1"/>
<dbReference type="Pfam" id="PF11327">
    <property type="entry name" value="Egh16-like"/>
    <property type="match status" value="1"/>
</dbReference>
<reference evidence="1 2" key="1">
    <citation type="submission" date="2014-02" db="EMBL/GenBank/DDBJ databases">
        <title>The genome sequence of the entomopathogenic fungus Metarhizium robertsii ARSEF 2575.</title>
        <authorList>
            <person name="Giuliano Garisto Donzelli B."/>
            <person name="Roe B.A."/>
            <person name="Macmil S.L."/>
            <person name="Krasnoff S.B."/>
            <person name="Gibson D.M."/>
        </authorList>
    </citation>
    <scope>NUCLEOTIDE SEQUENCE [LARGE SCALE GENOMIC DNA]</scope>
    <source>
        <strain evidence="1 2">ARSEF 2575</strain>
    </source>
</reference>
<organism evidence="1 2">
    <name type="scientific">Metarhizium robertsii</name>
    <dbReference type="NCBI Taxonomy" id="568076"/>
    <lineage>
        <taxon>Eukaryota</taxon>
        <taxon>Fungi</taxon>
        <taxon>Dikarya</taxon>
        <taxon>Ascomycota</taxon>
        <taxon>Pezizomycotina</taxon>
        <taxon>Sordariomycetes</taxon>
        <taxon>Hypocreomycetidae</taxon>
        <taxon>Hypocreales</taxon>
        <taxon>Clavicipitaceae</taxon>
        <taxon>Metarhizium</taxon>
    </lineage>
</organism>